<dbReference type="EMBL" id="JABFAI010000001">
    <property type="protein sequence ID" value="KAF4961704.1"/>
    <property type="molecule type" value="Genomic_DNA"/>
</dbReference>
<protein>
    <submittedName>
        <fullName evidence="3">Uncharacterized protein</fullName>
    </submittedName>
</protein>
<organism evidence="3 4">
    <name type="scientific">Fusarium gaditjirri</name>
    <dbReference type="NCBI Taxonomy" id="282569"/>
    <lineage>
        <taxon>Eukaryota</taxon>
        <taxon>Fungi</taxon>
        <taxon>Dikarya</taxon>
        <taxon>Ascomycota</taxon>
        <taxon>Pezizomycotina</taxon>
        <taxon>Sordariomycetes</taxon>
        <taxon>Hypocreomycetidae</taxon>
        <taxon>Hypocreales</taxon>
        <taxon>Nectriaceae</taxon>
        <taxon>Fusarium</taxon>
        <taxon>Fusarium nisikadoi species complex</taxon>
    </lineage>
</organism>
<dbReference type="AlphaFoldDB" id="A0A8H4TPW9"/>
<keyword evidence="2" id="KW-1133">Transmembrane helix</keyword>
<sequence length="122" mass="12758">MPEFLIYKITFALRDRRPQPSPQAPPNPPSRSPLHETSPPAGQGQAANATASRLEMHAPPPAGASQGPAVGWQLPALIPPGSGSRETMEVETALHTGWVGAVAVIGAVLLGAGYIYIQAMKM</sequence>
<dbReference type="Proteomes" id="UP000604273">
    <property type="component" value="Unassembled WGS sequence"/>
</dbReference>
<evidence type="ECO:0000256" key="1">
    <source>
        <dbReference type="SAM" id="MobiDB-lite"/>
    </source>
</evidence>
<gene>
    <name evidence="3" type="ORF">FGADI_67</name>
</gene>
<reference evidence="3" key="2">
    <citation type="submission" date="2020-05" db="EMBL/GenBank/DDBJ databases">
        <authorList>
            <person name="Kim H.-S."/>
            <person name="Proctor R.H."/>
            <person name="Brown D.W."/>
        </authorList>
    </citation>
    <scope>NUCLEOTIDE SEQUENCE</scope>
    <source>
        <strain evidence="3">NRRL 45417</strain>
    </source>
</reference>
<evidence type="ECO:0000256" key="2">
    <source>
        <dbReference type="SAM" id="Phobius"/>
    </source>
</evidence>
<keyword evidence="4" id="KW-1185">Reference proteome</keyword>
<evidence type="ECO:0000313" key="4">
    <source>
        <dbReference type="Proteomes" id="UP000604273"/>
    </source>
</evidence>
<accession>A0A8H4TPW9</accession>
<reference evidence="3" key="1">
    <citation type="journal article" date="2020" name="BMC Genomics">
        <title>Correction to: Identification and distribution of gene clusters required for synthesis of sphingolipid metabolism inhibitors in diverse species of the filamentous fungus Fusarium.</title>
        <authorList>
            <person name="Kim H.S."/>
            <person name="Lohmar J.M."/>
            <person name="Busman M."/>
            <person name="Brown D.W."/>
            <person name="Naumann T.A."/>
            <person name="Divon H.H."/>
            <person name="Lysoe E."/>
            <person name="Uhlig S."/>
            <person name="Proctor R.H."/>
        </authorList>
    </citation>
    <scope>NUCLEOTIDE SEQUENCE</scope>
    <source>
        <strain evidence="3">NRRL 45417</strain>
    </source>
</reference>
<feature type="compositionally biased region" description="Pro residues" evidence="1">
    <location>
        <begin position="19"/>
        <end position="31"/>
    </location>
</feature>
<keyword evidence="2" id="KW-0812">Transmembrane</keyword>
<feature type="region of interest" description="Disordered" evidence="1">
    <location>
        <begin position="12"/>
        <end position="85"/>
    </location>
</feature>
<comment type="caution">
    <text evidence="3">The sequence shown here is derived from an EMBL/GenBank/DDBJ whole genome shotgun (WGS) entry which is preliminary data.</text>
</comment>
<keyword evidence="2" id="KW-0472">Membrane</keyword>
<name>A0A8H4TPW9_9HYPO</name>
<feature type="transmembrane region" description="Helical" evidence="2">
    <location>
        <begin position="98"/>
        <end position="117"/>
    </location>
</feature>
<evidence type="ECO:0000313" key="3">
    <source>
        <dbReference type="EMBL" id="KAF4961704.1"/>
    </source>
</evidence>
<proteinExistence type="predicted"/>